<feature type="transmembrane region" description="Helical" evidence="2">
    <location>
        <begin position="263"/>
        <end position="282"/>
    </location>
</feature>
<dbReference type="Proteomes" id="UP000566819">
    <property type="component" value="Unassembled WGS sequence"/>
</dbReference>
<dbReference type="InterPro" id="IPR012816">
    <property type="entry name" value="NADAR"/>
</dbReference>
<feature type="transmembrane region" description="Helical" evidence="2">
    <location>
        <begin position="302"/>
        <end position="318"/>
    </location>
</feature>
<feature type="domain" description="NADAR" evidence="3">
    <location>
        <begin position="541"/>
        <end position="653"/>
    </location>
</feature>
<feature type="region of interest" description="Disordered" evidence="1">
    <location>
        <begin position="431"/>
        <end position="520"/>
    </location>
</feature>
<evidence type="ECO:0000259" key="3">
    <source>
        <dbReference type="Pfam" id="PF08719"/>
    </source>
</evidence>
<dbReference type="EMBL" id="JAAMPI010000615">
    <property type="protein sequence ID" value="KAF4629886.1"/>
    <property type="molecule type" value="Genomic_DNA"/>
</dbReference>
<keyword evidence="2" id="KW-1133">Transmembrane helix</keyword>
<evidence type="ECO:0000313" key="5">
    <source>
        <dbReference type="Proteomes" id="UP000566819"/>
    </source>
</evidence>
<evidence type="ECO:0000256" key="1">
    <source>
        <dbReference type="SAM" id="MobiDB-lite"/>
    </source>
</evidence>
<feature type="compositionally biased region" description="Acidic residues" evidence="1">
    <location>
        <begin position="491"/>
        <end position="500"/>
    </location>
</feature>
<accession>A0A8H4RJG2</accession>
<feature type="transmembrane region" description="Helical" evidence="2">
    <location>
        <begin position="58"/>
        <end position="79"/>
    </location>
</feature>
<dbReference type="Pfam" id="PF08719">
    <property type="entry name" value="NADAR"/>
    <property type="match status" value="1"/>
</dbReference>
<dbReference type="AlphaFoldDB" id="A0A8H4RJG2"/>
<feature type="transmembrane region" description="Helical" evidence="2">
    <location>
        <begin position="174"/>
        <end position="197"/>
    </location>
</feature>
<keyword evidence="5" id="KW-1185">Reference proteome</keyword>
<name>A0A8H4RJG2_9HELO</name>
<evidence type="ECO:0000313" key="4">
    <source>
        <dbReference type="EMBL" id="KAF4629886.1"/>
    </source>
</evidence>
<reference evidence="4 5" key="1">
    <citation type="submission" date="2020-03" db="EMBL/GenBank/DDBJ databases">
        <title>Draft Genome Sequence of Cudoniella acicularis.</title>
        <authorList>
            <person name="Buettner E."/>
            <person name="Kellner H."/>
        </authorList>
    </citation>
    <scope>NUCLEOTIDE SEQUENCE [LARGE SCALE GENOMIC DNA]</scope>
    <source>
        <strain evidence="4 5">DSM 108380</strain>
    </source>
</reference>
<feature type="transmembrane region" description="Helical" evidence="2">
    <location>
        <begin position="12"/>
        <end position="37"/>
    </location>
</feature>
<keyword evidence="2" id="KW-0812">Transmembrane</keyword>
<dbReference type="OrthoDB" id="2126185at2759"/>
<proteinExistence type="predicted"/>
<protein>
    <recommendedName>
        <fullName evidence="3">NADAR domain-containing protein</fullName>
    </recommendedName>
</protein>
<dbReference type="Gene3D" id="1.10.357.40">
    <property type="entry name" value="YbiA-like"/>
    <property type="match status" value="1"/>
</dbReference>
<dbReference type="CDD" id="cd15457">
    <property type="entry name" value="NADAR"/>
    <property type="match status" value="1"/>
</dbReference>
<sequence>MAPIDVQAPASLVPTAVVGTHVFLVGYLSAVALRTVYRSYLALPPSSATRHREPLRRGHVQTFSILALAGLVVGFFFAVNFSGLSYRVWAAEREVELPEGFFGDKGALGGGEHPGRLHIVRWLNDTPLYQDVLEIVFEKARHAWWGQQINLGFVSWSTYLAIESRRRKISNSWVFLALSQLVNLSYAQNLFFVAVLLTPVPLPENVKDITRESMPVTSTRLMEKIIPTKPDGFLPHPAIYIILFLENYFAIFLVPYAANTPSFMTVVLLSRVLPLSYLVLPYVIPTSWGTVPVHPHDSHKTYNTLFCTISAFSALLYVKSTFNALDYNSQESYTYRHSLLHPFENKHLSAKNRFAIPLTHLFTAITEHPAVSAVGLDVLISGLSLGIWSAIRGLDGREMLAASIPFVPSPSLAEKVEDVVSEVKEEAEKILEKVEKPAPPTIRRRPGRPRKVEQDQTPDTEDTSVVSSNAASPTPKRRGRPPKKKSASIPDDGERDDADASYEPTENYRVEEGDEDEPEDWEAAALAWGTIVVGGQGLFLYFNSEKDKNYGFLSRSTLAPFEANGISWAHAEQYVIWNKAMLFGDKKSAAEMLLKRSPAEVKELGDKISGFNQKVWEENRKRIVEKGNFTKFSESYGLKKKLLATGNAFLTNNYTTVEVASSTRNDTQRNTTAQLAAGFYQALQAVQEIPEGSSKTEKAAMKKAVITAVEKANSFVDLLAFMDSPEPRDLRIEAAVRPLALALKKLQVCGEEEKDMRKNEMRSAADRATAVLKAMDEVDKN</sequence>
<feature type="compositionally biased region" description="Polar residues" evidence="1">
    <location>
        <begin position="463"/>
        <end position="472"/>
    </location>
</feature>
<comment type="caution">
    <text evidence="4">The sequence shown here is derived from an EMBL/GenBank/DDBJ whole genome shotgun (WGS) entry which is preliminary data.</text>
</comment>
<evidence type="ECO:0000256" key="2">
    <source>
        <dbReference type="SAM" id="Phobius"/>
    </source>
</evidence>
<keyword evidence="2" id="KW-0472">Membrane</keyword>
<feature type="transmembrane region" description="Helical" evidence="2">
    <location>
        <begin position="238"/>
        <end position="256"/>
    </location>
</feature>
<dbReference type="InterPro" id="IPR037238">
    <property type="entry name" value="YbiA-like_sf"/>
</dbReference>
<feature type="compositionally biased region" description="Basic residues" evidence="1">
    <location>
        <begin position="475"/>
        <end position="486"/>
    </location>
</feature>
<organism evidence="4 5">
    <name type="scientific">Cudoniella acicularis</name>
    <dbReference type="NCBI Taxonomy" id="354080"/>
    <lineage>
        <taxon>Eukaryota</taxon>
        <taxon>Fungi</taxon>
        <taxon>Dikarya</taxon>
        <taxon>Ascomycota</taxon>
        <taxon>Pezizomycotina</taxon>
        <taxon>Leotiomycetes</taxon>
        <taxon>Helotiales</taxon>
        <taxon>Tricladiaceae</taxon>
        <taxon>Cudoniella</taxon>
    </lineage>
</organism>
<gene>
    <name evidence="4" type="ORF">G7Y89_g8256</name>
</gene>
<dbReference type="SUPFAM" id="SSF143990">
    <property type="entry name" value="YbiA-like"/>
    <property type="match status" value="1"/>
</dbReference>